<evidence type="ECO:0000313" key="1">
    <source>
        <dbReference type="EMBL" id="OZV67531.1"/>
    </source>
</evidence>
<evidence type="ECO:0008006" key="3">
    <source>
        <dbReference type="Google" id="ProtNLM"/>
    </source>
</evidence>
<dbReference type="OrthoDB" id="1122317at2"/>
<evidence type="ECO:0000313" key="2">
    <source>
        <dbReference type="Proteomes" id="UP000216840"/>
    </source>
</evidence>
<dbReference type="Proteomes" id="UP000216840">
    <property type="component" value="Unassembled WGS sequence"/>
</dbReference>
<dbReference type="InterPro" id="IPR049574">
    <property type="entry name" value="CrtA-like"/>
</dbReference>
<sequence>MSQTTVFSLFQYQGIKPKWHALGRMGRPPLRKQSFQGLTFWKPFGTGSGNGFSIRPDFSTFGLLTVFDSEQNAEKFLTTKTMKEYEAPSVKHSHVLMHSIKAHGQWSKQEPFTSSVTYNDDKPIAVITRATIKPKLAYKFWRHVPSVSKSMDGHKGLIYSKGIGEWPILMQATFSLWETGDAMMAYAYKNKKHAEMVKKTRELGWYSEELFSRFHPFEIRGNLINSCL</sequence>
<organism evidence="1 2">
    <name type="scientific">Winogradskyella aurantia</name>
    <dbReference type="NCBI Taxonomy" id="1915063"/>
    <lineage>
        <taxon>Bacteria</taxon>
        <taxon>Pseudomonadati</taxon>
        <taxon>Bacteroidota</taxon>
        <taxon>Flavobacteriia</taxon>
        <taxon>Flavobacteriales</taxon>
        <taxon>Flavobacteriaceae</taxon>
        <taxon>Winogradskyella</taxon>
    </lineage>
</organism>
<dbReference type="CDD" id="cd21650">
    <property type="entry name" value="CrtA-like"/>
    <property type="match status" value="1"/>
</dbReference>
<comment type="caution">
    <text evidence="1">The sequence shown here is derived from an EMBL/GenBank/DDBJ whole genome shotgun (WGS) entry which is preliminary data.</text>
</comment>
<proteinExistence type="predicted"/>
<dbReference type="RefSeq" id="WP_094968828.1">
    <property type="nucleotide sequence ID" value="NZ_NGJN01000006.1"/>
</dbReference>
<keyword evidence="2" id="KW-1185">Reference proteome</keyword>
<dbReference type="EMBL" id="NGJN01000006">
    <property type="protein sequence ID" value="OZV67531.1"/>
    <property type="molecule type" value="Genomic_DNA"/>
</dbReference>
<reference evidence="1 2" key="1">
    <citation type="submission" date="2017-05" db="EMBL/GenBank/DDBJ databases">
        <title>The draft genome sequence of Idiomarina salinarum WNB302.</title>
        <authorList>
            <person name="Sun Y."/>
            <person name="Chen B."/>
            <person name="Du Z."/>
        </authorList>
    </citation>
    <scope>NUCLEOTIDE SEQUENCE [LARGE SCALE GENOMIC DNA]</scope>
    <source>
        <strain evidence="1 2">WNB302</strain>
    </source>
</reference>
<gene>
    <name evidence="1" type="ORF">CA834_11305</name>
</gene>
<name>A0A265UQD3_9FLAO</name>
<accession>A0A265UQD3</accession>
<protein>
    <recommendedName>
        <fullName evidence="3">Spheroidene monooxygenase</fullName>
    </recommendedName>
</protein>
<dbReference type="AlphaFoldDB" id="A0A265UQD3"/>